<dbReference type="PANTHER" id="PTHR46796">
    <property type="entry name" value="HTH-TYPE TRANSCRIPTIONAL ACTIVATOR RHAS-RELATED"/>
    <property type="match status" value="1"/>
</dbReference>
<reference evidence="5 6" key="1">
    <citation type="submission" date="2019-09" db="EMBL/GenBank/DDBJ databases">
        <authorList>
            <person name="Li Y."/>
        </authorList>
    </citation>
    <scope>NUCLEOTIDE SEQUENCE [LARGE SCALE GENOMIC DNA]</scope>
    <source>
        <strain evidence="5 6">L3-3HA</strain>
    </source>
</reference>
<dbReference type="InterPro" id="IPR014710">
    <property type="entry name" value="RmlC-like_jellyroll"/>
</dbReference>
<evidence type="ECO:0000259" key="4">
    <source>
        <dbReference type="PROSITE" id="PS01124"/>
    </source>
</evidence>
<dbReference type="AlphaFoldDB" id="A0A5J5FXY8"/>
<proteinExistence type="predicted"/>
<dbReference type="Pfam" id="PF12833">
    <property type="entry name" value="HTH_18"/>
    <property type="match status" value="1"/>
</dbReference>
<dbReference type="InterPro" id="IPR050204">
    <property type="entry name" value="AraC_XylS_family_regulators"/>
</dbReference>
<dbReference type="GO" id="GO:0043565">
    <property type="term" value="F:sequence-specific DNA binding"/>
    <property type="evidence" value="ECO:0007669"/>
    <property type="project" value="InterPro"/>
</dbReference>
<protein>
    <submittedName>
        <fullName evidence="5">AraC family transcriptional regulator</fullName>
    </submittedName>
</protein>
<dbReference type="Pfam" id="PF02311">
    <property type="entry name" value="AraC_binding"/>
    <property type="match status" value="1"/>
</dbReference>
<evidence type="ECO:0000313" key="5">
    <source>
        <dbReference type="EMBL" id="KAA8998603.1"/>
    </source>
</evidence>
<dbReference type="InterPro" id="IPR009057">
    <property type="entry name" value="Homeodomain-like_sf"/>
</dbReference>
<dbReference type="Proteomes" id="UP000335415">
    <property type="component" value="Unassembled WGS sequence"/>
</dbReference>
<dbReference type="OrthoDB" id="9809338at2"/>
<keyword evidence="6" id="KW-1185">Reference proteome</keyword>
<dbReference type="EMBL" id="VYKJ01000008">
    <property type="protein sequence ID" value="KAA8998603.1"/>
    <property type="molecule type" value="Genomic_DNA"/>
</dbReference>
<dbReference type="GO" id="GO:0003700">
    <property type="term" value="F:DNA-binding transcription factor activity"/>
    <property type="evidence" value="ECO:0007669"/>
    <property type="project" value="InterPro"/>
</dbReference>
<dbReference type="Gene3D" id="1.10.10.60">
    <property type="entry name" value="Homeodomain-like"/>
    <property type="match status" value="2"/>
</dbReference>
<accession>A0A5J5FXY8</accession>
<keyword evidence="3" id="KW-0804">Transcription</keyword>
<keyword evidence="2" id="KW-0238">DNA-binding</keyword>
<evidence type="ECO:0000256" key="1">
    <source>
        <dbReference type="ARBA" id="ARBA00023015"/>
    </source>
</evidence>
<dbReference type="RefSeq" id="WP_150436079.1">
    <property type="nucleotide sequence ID" value="NZ_VYKJ01000008.1"/>
</dbReference>
<evidence type="ECO:0000256" key="2">
    <source>
        <dbReference type="ARBA" id="ARBA00023125"/>
    </source>
</evidence>
<keyword evidence="1" id="KW-0805">Transcription regulation</keyword>
<dbReference type="Gene3D" id="2.60.120.10">
    <property type="entry name" value="Jelly Rolls"/>
    <property type="match status" value="1"/>
</dbReference>
<dbReference type="PANTHER" id="PTHR46796:SF2">
    <property type="entry name" value="TRANSCRIPTIONAL REGULATORY PROTEIN"/>
    <property type="match status" value="1"/>
</dbReference>
<sequence length="303" mass="33785">MNEDVKDCKILLNGKTAISPSHSVKRPAPPEDIRLWRDRDIGHDTELLRAVFYSHRYPAHSHDEFVIAAFERGAQRHSISRKTGVAVPGTVMIIPPGEVHTGEAERNIGMWAYRAFYPAAGVLERVAEELFDTHVTGLDFGCRHLRKDAALARHLTRAHQVIETARDPLEKQTALIDAMAALIDRYGQLTKSGRIKAQPGADVRRALELIHACFDQRLTIDQVADAAGLSEYHFMRSFHKKTGMTVHAYINQTRLRAAKEHLANGMTATQTAVSVGFCDQSHLTHCFRASFGVTPGQYAQACR</sequence>
<organism evidence="5 6">
    <name type="scientific">Affinibrenneria salicis</name>
    <dbReference type="NCBI Taxonomy" id="2590031"/>
    <lineage>
        <taxon>Bacteria</taxon>
        <taxon>Pseudomonadati</taxon>
        <taxon>Pseudomonadota</taxon>
        <taxon>Gammaproteobacteria</taxon>
        <taxon>Enterobacterales</taxon>
        <taxon>Pectobacteriaceae</taxon>
        <taxon>Affinibrenneria</taxon>
    </lineage>
</organism>
<dbReference type="InterPro" id="IPR037923">
    <property type="entry name" value="HTH-like"/>
</dbReference>
<dbReference type="SUPFAM" id="SSF46689">
    <property type="entry name" value="Homeodomain-like"/>
    <property type="match status" value="2"/>
</dbReference>
<name>A0A5J5FXY8_9GAMM</name>
<evidence type="ECO:0000256" key="3">
    <source>
        <dbReference type="ARBA" id="ARBA00023163"/>
    </source>
</evidence>
<evidence type="ECO:0000313" key="6">
    <source>
        <dbReference type="Proteomes" id="UP000335415"/>
    </source>
</evidence>
<dbReference type="SMART" id="SM00342">
    <property type="entry name" value="HTH_ARAC"/>
    <property type="match status" value="1"/>
</dbReference>
<dbReference type="SUPFAM" id="SSF51215">
    <property type="entry name" value="Regulatory protein AraC"/>
    <property type="match status" value="1"/>
</dbReference>
<gene>
    <name evidence="5" type="ORF">FJU30_16535</name>
</gene>
<dbReference type="InterPro" id="IPR018060">
    <property type="entry name" value="HTH_AraC"/>
</dbReference>
<dbReference type="PROSITE" id="PS01124">
    <property type="entry name" value="HTH_ARAC_FAMILY_2"/>
    <property type="match status" value="1"/>
</dbReference>
<feature type="domain" description="HTH araC/xylS-type" evidence="4">
    <location>
        <begin position="204"/>
        <end position="301"/>
    </location>
</feature>
<comment type="caution">
    <text evidence="5">The sequence shown here is derived from an EMBL/GenBank/DDBJ whole genome shotgun (WGS) entry which is preliminary data.</text>
</comment>
<dbReference type="InterPro" id="IPR003313">
    <property type="entry name" value="AraC-bd"/>
</dbReference>